<dbReference type="EMBL" id="CM002803">
    <property type="protein sequence ID" value="KEI68758.1"/>
    <property type="molecule type" value="Genomic_DNA"/>
</dbReference>
<reference evidence="2" key="2">
    <citation type="journal article" date="2017" name="Front. Microbiol.">
        <title>Evolution of Anabaenopeptin Peptide Structural Variability in the Cyanobacterium Planktothrix.</title>
        <authorList>
            <person name="Entfellner E."/>
            <person name="Frei M."/>
            <person name="Christiansen G."/>
            <person name="Deng L."/>
            <person name="Blom J."/>
            <person name="Kurmayer R."/>
        </authorList>
    </citation>
    <scope>NUCLEOTIDE SEQUENCE</scope>
    <source>
        <strain evidence="2">NIVA-CYA 126/8</strain>
    </source>
</reference>
<evidence type="ECO:0000313" key="2">
    <source>
        <dbReference type="EMBL" id="AQY60367.1"/>
    </source>
</evidence>
<reference evidence="3 4" key="1">
    <citation type="journal article" date="2014" name="Appl. Environ. Microbiol.">
        <title>Elucidation of insertion elements encoded on plasmids and in vitro construction of shuttle vectors from the toxic cyanobacterium Planktothrix.</title>
        <authorList>
            <person name="Christiansen G."/>
            <person name="Goesmann A."/>
            <person name="Kurmayer R."/>
        </authorList>
    </citation>
    <scope>NUCLEOTIDE SEQUENCE [LARGE SCALE GENOMIC DNA]</scope>
    <source>
        <strain evidence="3 4">NIVA-CYA 126/8</strain>
    </source>
</reference>
<proteinExistence type="predicted"/>
<sequence length="260" mass="29060">MNQPVIMAVAGRAGVGKTTWIRQQIATESLPVLYFSPGTGSVPIDQTCISAEFPQVKTLNDAKKSLLTKHLINGSVAYIELGYYLQLDALNSLLEAFPSRRVCIVPPNTKDSEWQNWADETVEGVSINQQGEQLSIWRLPLQGNVIDPGSLDVFWYQEMTEGAYGKIHRAKGIFDIADGRSFYLDFVAELAETKYEELNLPLWLKGKPQRFSGIEIIGENLDETSLLQTLEDSCLSEAVILYYQQQVKDSMSLSAEEETT</sequence>
<dbReference type="AlphaFoldDB" id="A0A073CM15"/>
<evidence type="ECO:0000259" key="1">
    <source>
        <dbReference type="Pfam" id="PF07683"/>
    </source>
</evidence>
<gene>
    <name evidence="2" type="primary">NC126_4316</name>
    <name evidence="3" type="ORF">A19Y_4046</name>
</gene>
<accession>A0A073CM15</accession>
<keyword evidence="4" id="KW-1185">Reference proteome</keyword>
<dbReference type="eggNOG" id="ENOG502ZBDH">
    <property type="taxonomic scope" value="Bacteria"/>
</dbReference>
<dbReference type="Pfam" id="PF07683">
    <property type="entry name" value="CobW_C"/>
    <property type="match status" value="1"/>
</dbReference>
<name>A0A073CM15_PLAA1</name>
<evidence type="ECO:0000313" key="4">
    <source>
        <dbReference type="Proteomes" id="UP000027395"/>
    </source>
</evidence>
<dbReference type="InterPro" id="IPR011629">
    <property type="entry name" value="CobW-like_C"/>
</dbReference>
<dbReference type="PATRIC" id="fig|388467.6.peg.3989"/>
<dbReference type="SUPFAM" id="SSF90002">
    <property type="entry name" value="Hypothetical protein YjiA, C-terminal domain"/>
    <property type="match status" value="1"/>
</dbReference>
<dbReference type="EMBL" id="KU665237">
    <property type="protein sequence ID" value="AQY60367.1"/>
    <property type="molecule type" value="Genomic_DNA"/>
</dbReference>
<dbReference type="Proteomes" id="UP000027395">
    <property type="component" value="Chromosome"/>
</dbReference>
<feature type="domain" description="CobW C-terminal" evidence="1">
    <location>
        <begin position="158"/>
        <end position="232"/>
    </location>
</feature>
<protein>
    <recommendedName>
        <fullName evidence="1">CobW C-terminal domain-containing protein</fullName>
    </recommendedName>
</protein>
<dbReference type="HOGENOM" id="CLU_1041306_0_0_3"/>
<organism evidence="3 4">
    <name type="scientific">Planktothrix agardhii (strain NIVA-CYA 126/8)</name>
    <dbReference type="NCBI Taxonomy" id="388467"/>
    <lineage>
        <taxon>Bacteria</taxon>
        <taxon>Bacillati</taxon>
        <taxon>Cyanobacteriota</taxon>
        <taxon>Cyanophyceae</taxon>
        <taxon>Oscillatoriophycideae</taxon>
        <taxon>Oscillatoriales</taxon>
        <taxon>Microcoleaceae</taxon>
        <taxon>Planktothrix</taxon>
    </lineage>
</organism>
<dbReference type="STRING" id="388467.A19Y_4046"/>
<dbReference type="RefSeq" id="WP_042156250.1">
    <property type="nucleotide sequence ID" value="NZ_CM002803.1"/>
</dbReference>
<evidence type="ECO:0000313" key="3">
    <source>
        <dbReference type="EMBL" id="KEI68758.1"/>
    </source>
</evidence>